<dbReference type="InterPro" id="IPR058580">
    <property type="entry name" value="DUF2828"/>
</dbReference>
<feature type="domain" description="Exportin-5 C-terminal" evidence="2">
    <location>
        <begin position="51"/>
        <end position="102"/>
    </location>
</feature>
<sequence>MVIPDAVREKESGWCEDHAAYHEHWNILCDIRSNLSSKTPIITYWAYQQPLTIDFFKCLDVDSVALVLMENIQSMEFRHMRQLIHSILTPLFKGCPSDLWEEGRARVPDLHGILAGTDLKVEVMEEKLLQDLTCEICSFPSVIASAGTNSGLPSLEQPGHVNGVDMSSPKDLDAFASSSMVVLLSISTNNVEFREFVAKDLFSAIIQGLSLELNAIISSDWLIFLSLPSVTQQDLLAFEEALAKTSSPKEQKQLMKIFLLLASGNKLKALAAQKSVNVITNVSSSASTNVVRYWKQLIRGMIARQAKRLSKKSKEKAHAKDILVRASDYGFRVFAYDDDSECFSQTPSLISTSDPRRPVQIWLITVDRVASVAMHNYKEKILKHDKERFEGYLEQVEAGMTKITTSAPLEVFVAVGFLISELSEEPWKGKLITFSEKPRLISVEEYKNLVVLD</sequence>
<gene>
    <name evidence="3" type="ORF">RJ639_043898</name>
</gene>
<protein>
    <submittedName>
        <fullName evidence="3">Uncharacterized protein</fullName>
    </submittedName>
</protein>
<organism evidence="3 4">
    <name type="scientific">Escallonia herrerae</name>
    <dbReference type="NCBI Taxonomy" id="1293975"/>
    <lineage>
        <taxon>Eukaryota</taxon>
        <taxon>Viridiplantae</taxon>
        <taxon>Streptophyta</taxon>
        <taxon>Embryophyta</taxon>
        <taxon>Tracheophyta</taxon>
        <taxon>Spermatophyta</taxon>
        <taxon>Magnoliopsida</taxon>
        <taxon>eudicotyledons</taxon>
        <taxon>Gunneridae</taxon>
        <taxon>Pentapetalae</taxon>
        <taxon>asterids</taxon>
        <taxon>campanulids</taxon>
        <taxon>Escalloniales</taxon>
        <taxon>Escalloniaceae</taxon>
        <taxon>Escallonia</taxon>
    </lineage>
</organism>
<reference evidence="3" key="1">
    <citation type="submission" date="2022-12" db="EMBL/GenBank/DDBJ databases">
        <title>Draft genome assemblies for two species of Escallonia (Escalloniales).</title>
        <authorList>
            <person name="Chanderbali A."/>
            <person name="Dervinis C."/>
            <person name="Anghel I."/>
            <person name="Soltis D."/>
            <person name="Soltis P."/>
            <person name="Zapata F."/>
        </authorList>
    </citation>
    <scope>NUCLEOTIDE SEQUENCE</scope>
    <source>
        <strain evidence="3">UCBG64.0493</strain>
        <tissue evidence="3">Leaf</tissue>
    </source>
</reference>
<feature type="domain" description="Exportin-5 C-terminal" evidence="2">
    <location>
        <begin position="223"/>
        <end position="274"/>
    </location>
</feature>
<dbReference type="InterPro" id="IPR045478">
    <property type="entry name" value="Exportin-5_C"/>
</dbReference>
<name>A0AA88WJD7_9ASTE</name>
<feature type="domain" description="DUF2828" evidence="1">
    <location>
        <begin position="364"/>
        <end position="407"/>
    </location>
</feature>
<dbReference type="PANTHER" id="PTHR11223:SF3">
    <property type="entry name" value="EXPORTIN-5"/>
    <property type="match status" value="1"/>
</dbReference>
<evidence type="ECO:0000259" key="1">
    <source>
        <dbReference type="Pfam" id="PF11443"/>
    </source>
</evidence>
<proteinExistence type="predicted"/>
<dbReference type="PANTHER" id="PTHR11223">
    <property type="entry name" value="EXPORTIN 1/5"/>
    <property type="match status" value="1"/>
</dbReference>
<dbReference type="Pfam" id="PF11443">
    <property type="entry name" value="DUF2828"/>
    <property type="match status" value="1"/>
</dbReference>
<dbReference type="GO" id="GO:0005634">
    <property type="term" value="C:nucleus"/>
    <property type="evidence" value="ECO:0007669"/>
    <property type="project" value="TreeGrafter"/>
</dbReference>
<feature type="domain" description="Exportin-5 C-terminal" evidence="2">
    <location>
        <begin position="178"/>
        <end position="222"/>
    </location>
</feature>
<dbReference type="AlphaFoldDB" id="A0AA88WJD7"/>
<dbReference type="InterPro" id="IPR011989">
    <property type="entry name" value="ARM-like"/>
</dbReference>
<dbReference type="Gene3D" id="1.25.10.10">
    <property type="entry name" value="Leucine-rich Repeat Variant"/>
    <property type="match status" value="1"/>
</dbReference>
<dbReference type="GO" id="GO:0005049">
    <property type="term" value="F:nuclear export signal receptor activity"/>
    <property type="evidence" value="ECO:0007669"/>
    <property type="project" value="InterPro"/>
</dbReference>
<keyword evidence="4" id="KW-1185">Reference proteome</keyword>
<evidence type="ECO:0000313" key="4">
    <source>
        <dbReference type="Proteomes" id="UP001188597"/>
    </source>
</evidence>
<dbReference type="GO" id="GO:0005737">
    <property type="term" value="C:cytoplasm"/>
    <property type="evidence" value="ECO:0007669"/>
    <property type="project" value="TreeGrafter"/>
</dbReference>
<evidence type="ECO:0000313" key="3">
    <source>
        <dbReference type="EMBL" id="KAK3023630.1"/>
    </source>
</evidence>
<dbReference type="GO" id="GO:0006405">
    <property type="term" value="P:RNA export from nucleus"/>
    <property type="evidence" value="ECO:0007669"/>
    <property type="project" value="TreeGrafter"/>
</dbReference>
<dbReference type="Proteomes" id="UP001188597">
    <property type="component" value="Unassembled WGS sequence"/>
</dbReference>
<accession>A0AA88WJD7</accession>
<dbReference type="InterPro" id="IPR045065">
    <property type="entry name" value="XPO1/5"/>
</dbReference>
<dbReference type="GO" id="GO:0006611">
    <property type="term" value="P:protein export from nucleus"/>
    <property type="evidence" value="ECO:0007669"/>
    <property type="project" value="InterPro"/>
</dbReference>
<comment type="caution">
    <text evidence="3">The sequence shown here is derived from an EMBL/GenBank/DDBJ whole genome shotgun (WGS) entry which is preliminary data.</text>
</comment>
<dbReference type="GO" id="GO:0042565">
    <property type="term" value="C:RNA nuclear export complex"/>
    <property type="evidence" value="ECO:0007669"/>
    <property type="project" value="TreeGrafter"/>
</dbReference>
<dbReference type="EMBL" id="JAVXUP010000645">
    <property type="protein sequence ID" value="KAK3023630.1"/>
    <property type="molecule type" value="Genomic_DNA"/>
</dbReference>
<evidence type="ECO:0000259" key="2">
    <source>
        <dbReference type="Pfam" id="PF19273"/>
    </source>
</evidence>
<dbReference type="Pfam" id="PF19273">
    <property type="entry name" value="Exportin-5"/>
    <property type="match status" value="3"/>
</dbReference>
<dbReference type="GO" id="GO:0003723">
    <property type="term" value="F:RNA binding"/>
    <property type="evidence" value="ECO:0007669"/>
    <property type="project" value="TreeGrafter"/>
</dbReference>